<feature type="transmembrane region" description="Helical" evidence="2">
    <location>
        <begin position="186"/>
        <end position="206"/>
    </location>
</feature>
<organism evidence="3 4">
    <name type="scientific">Salibacterium lacus</name>
    <dbReference type="NCBI Taxonomy" id="1898109"/>
    <lineage>
        <taxon>Bacteria</taxon>
        <taxon>Bacillati</taxon>
        <taxon>Bacillota</taxon>
        <taxon>Bacilli</taxon>
        <taxon>Bacillales</taxon>
        <taxon>Bacillaceae</taxon>
    </lineage>
</organism>
<dbReference type="Proteomes" id="UP001597520">
    <property type="component" value="Unassembled WGS sequence"/>
</dbReference>
<dbReference type="EMBL" id="JBHUML010000005">
    <property type="protein sequence ID" value="MFD2706685.1"/>
    <property type="molecule type" value="Genomic_DNA"/>
</dbReference>
<reference evidence="4" key="1">
    <citation type="journal article" date="2019" name="Int. J. Syst. Evol. Microbiol.">
        <title>The Global Catalogue of Microorganisms (GCM) 10K type strain sequencing project: providing services to taxonomists for standard genome sequencing and annotation.</title>
        <authorList>
            <consortium name="The Broad Institute Genomics Platform"/>
            <consortium name="The Broad Institute Genome Sequencing Center for Infectious Disease"/>
            <person name="Wu L."/>
            <person name="Ma J."/>
        </authorList>
    </citation>
    <scope>NUCLEOTIDE SEQUENCE [LARGE SCALE GENOMIC DNA]</scope>
    <source>
        <strain evidence="4">KCTC 33792</strain>
    </source>
</reference>
<keyword evidence="4" id="KW-1185">Reference proteome</keyword>
<feature type="transmembrane region" description="Helical" evidence="2">
    <location>
        <begin position="20"/>
        <end position="40"/>
    </location>
</feature>
<keyword evidence="2" id="KW-0472">Membrane</keyword>
<dbReference type="PANTHER" id="PTHR13929:SF0">
    <property type="entry name" value="UBIA PRENYLTRANSFERASE DOMAIN-CONTAINING PROTEIN 1"/>
    <property type="match status" value="1"/>
</dbReference>
<keyword evidence="2" id="KW-1133">Transmembrane helix</keyword>
<feature type="transmembrane region" description="Helical" evidence="2">
    <location>
        <begin position="260"/>
        <end position="280"/>
    </location>
</feature>
<protein>
    <submittedName>
        <fullName evidence="3">Prenyltransferase</fullName>
    </submittedName>
</protein>
<evidence type="ECO:0000256" key="2">
    <source>
        <dbReference type="SAM" id="Phobius"/>
    </source>
</evidence>
<keyword evidence="2" id="KW-0812">Transmembrane</keyword>
<dbReference type="CDD" id="cd13962">
    <property type="entry name" value="PT_UbiA_UBIAD1"/>
    <property type="match status" value="1"/>
</dbReference>
<dbReference type="InterPro" id="IPR026046">
    <property type="entry name" value="UBIAD1"/>
</dbReference>
<feature type="transmembrane region" description="Helical" evidence="2">
    <location>
        <begin position="115"/>
        <end position="140"/>
    </location>
</feature>
<evidence type="ECO:0000256" key="1">
    <source>
        <dbReference type="ARBA" id="ARBA00022679"/>
    </source>
</evidence>
<feature type="transmembrane region" description="Helical" evidence="2">
    <location>
        <begin position="292"/>
        <end position="307"/>
    </location>
</feature>
<feature type="transmembrane region" description="Helical" evidence="2">
    <location>
        <begin position="46"/>
        <end position="69"/>
    </location>
</feature>
<dbReference type="PANTHER" id="PTHR13929">
    <property type="entry name" value="1,4-DIHYDROXY-2-NAPHTHOATE OCTAPRENYLTRANSFERASE"/>
    <property type="match status" value="1"/>
</dbReference>
<proteinExistence type="predicted"/>
<evidence type="ECO:0000313" key="3">
    <source>
        <dbReference type="EMBL" id="MFD2706685.1"/>
    </source>
</evidence>
<keyword evidence="1" id="KW-0808">Transferase</keyword>
<accession>A0ABW5T766</accession>
<feature type="transmembrane region" description="Helical" evidence="2">
    <location>
        <begin position="160"/>
        <end position="179"/>
    </location>
</feature>
<comment type="caution">
    <text evidence="3">The sequence shown here is derived from an EMBL/GenBank/DDBJ whole genome shotgun (WGS) entry which is preliminary data.</text>
</comment>
<gene>
    <name evidence="3" type="ORF">ACFSUB_14560</name>
</gene>
<evidence type="ECO:0000313" key="4">
    <source>
        <dbReference type="Proteomes" id="UP001597520"/>
    </source>
</evidence>
<feature type="transmembrane region" description="Helical" evidence="2">
    <location>
        <begin position="234"/>
        <end position="253"/>
    </location>
</feature>
<name>A0ABW5T766_9BACI</name>
<sequence>MMITNQARCVLKNGIVLLRWIAVVSSSVAAIISTMLPLYGEIPGGSWGGLFLLLLCSAFLIHGVLTHLLNDYTDHLSGTDAHSPAILSGGSRLIQTGEVPAETIGRMGKGLAAGLALLSAALLVTGFVRLGVLLAIGVWAAVSYSLRPLRTSYYPVAGEWISTFPSLFFLGLAGPWLALETVPEWALQNALVNALICIAWVMVHHIPDLNADARAVPKKVTSVVWASETFGLPFARLPALLYYGLAGACVFWLGLERLPAAIGLAASAAAAMFLIMKMNLEDPEEVSSVEKWLLLLAMSTAVWLGIFV</sequence>
<dbReference type="RefSeq" id="WP_380713986.1">
    <property type="nucleotide sequence ID" value="NZ_JBHUML010000005.1"/>
</dbReference>